<reference evidence="2 3" key="1">
    <citation type="submission" date="2024-01" db="EMBL/GenBank/DDBJ databases">
        <title>A draft genome for the cacao thread blight pathogen Marasmiellus scandens.</title>
        <authorList>
            <person name="Baruah I.K."/>
            <person name="Leung J."/>
            <person name="Bukari Y."/>
            <person name="Amoako-Attah I."/>
            <person name="Meinhardt L.W."/>
            <person name="Bailey B.A."/>
            <person name="Cohen S.P."/>
        </authorList>
    </citation>
    <scope>NUCLEOTIDE SEQUENCE [LARGE SCALE GENOMIC DNA]</scope>
    <source>
        <strain evidence="2 3">GH-19</strain>
    </source>
</reference>
<keyword evidence="1" id="KW-1133">Transmembrane helix</keyword>
<protein>
    <submittedName>
        <fullName evidence="2">Uncharacterized protein</fullName>
    </submittedName>
</protein>
<keyword evidence="1" id="KW-0472">Membrane</keyword>
<evidence type="ECO:0000313" key="2">
    <source>
        <dbReference type="EMBL" id="KAK7464847.1"/>
    </source>
</evidence>
<evidence type="ECO:0000256" key="1">
    <source>
        <dbReference type="SAM" id="Phobius"/>
    </source>
</evidence>
<keyword evidence="1" id="KW-0812">Transmembrane</keyword>
<proteinExistence type="predicted"/>
<dbReference type="Proteomes" id="UP001498398">
    <property type="component" value="Unassembled WGS sequence"/>
</dbReference>
<organism evidence="2 3">
    <name type="scientific">Marasmiellus scandens</name>
    <dbReference type="NCBI Taxonomy" id="2682957"/>
    <lineage>
        <taxon>Eukaryota</taxon>
        <taxon>Fungi</taxon>
        <taxon>Dikarya</taxon>
        <taxon>Basidiomycota</taxon>
        <taxon>Agaricomycotina</taxon>
        <taxon>Agaricomycetes</taxon>
        <taxon>Agaricomycetidae</taxon>
        <taxon>Agaricales</taxon>
        <taxon>Marasmiineae</taxon>
        <taxon>Omphalotaceae</taxon>
        <taxon>Marasmiellus</taxon>
    </lineage>
</organism>
<evidence type="ECO:0000313" key="3">
    <source>
        <dbReference type="Proteomes" id="UP001498398"/>
    </source>
</evidence>
<comment type="caution">
    <text evidence="2">The sequence shown here is derived from an EMBL/GenBank/DDBJ whole genome shotgun (WGS) entry which is preliminary data.</text>
</comment>
<sequence>MYIPFTSNDDSTSTGEAGLEFFGPQCGTTNCAFIAVFFMLLFYALALWDRWMNLRSKELERLRLNQNNARPAMTNYGATLKVPSPTPKYKFQERSPYIDVAANAKSQYLAVPPRSVSPISLSNSNPNTQSC</sequence>
<feature type="transmembrane region" description="Helical" evidence="1">
    <location>
        <begin position="27"/>
        <end position="48"/>
    </location>
</feature>
<dbReference type="EMBL" id="JBANRG010000007">
    <property type="protein sequence ID" value="KAK7464847.1"/>
    <property type="molecule type" value="Genomic_DNA"/>
</dbReference>
<accession>A0ABR1JPX4</accession>
<gene>
    <name evidence="2" type="ORF">VKT23_006052</name>
</gene>
<keyword evidence="3" id="KW-1185">Reference proteome</keyword>
<name>A0ABR1JPX4_9AGAR</name>